<feature type="region of interest" description="Disordered" evidence="1">
    <location>
        <begin position="538"/>
        <end position="573"/>
    </location>
</feature>
<dbReference type="eggNOG" id="ENOG502SN8F">
    <property type="taxonomic scope" value="Eukaryota"/>
</dbReference>
<feature type="compositionally biased region" description="Low complexity" evidence="1">
    <location>
        <begin position="252"/>
        <end position="264"/>
    </location>
</feature>
<keyword evidence="3" id="KW-1185">Reference proteome</keyword>
<feature type="compositionally biased region" description="Low complexity" evidence="1">
    <location>
        <begin position="416"/>
        <end position="428"/>
    </location>
</feature>
<proteinExistence type="predicted"/>
<dbReference type="STRING" id="578455.G2RHN6"/>
<feature type="region of interest" description="Disordered" evidence="1">
    <location>
        <begin position="619"/>
        <end position="646"/>
    </location>
</feature>
<feature type="compositionally biased region" description="Pro residues" evidence="1">
    <location>
        <begin position="429"/>
        <end position="472"/>
    </location>
</feature>
<feature type="compositionally biased region" description="Polar residues" evidence="1">
    <location>
        <begin position="486"/>
        <end position="504"/>
    </location>
</feature>
<feature type="compositionally biased region" description="Basic and acidic residues" evidence="1">
    <location>
        <begin position="664"/>
        <end position="677"/>
    </location>
</feature>
<feature type="region of interest" description="Disordered" evidence="1">
    <location>
        <begin position="154"/>
        <end position="232"/>
    </location>
</feature>
<name>G2RHN6_THETT</name>
<dbReference type="RefSeq" id="XP_003657684.1">
    <property type="nucleotide sequence ID" value="XM_003657636.1"/>
</dbReference>
<protein>
    <submittedName>
        <fullName evidence="2">Uncharacterized protein</fullName>
    </submittedName>
</protein>
<organism evidence="2 3">
    <name type="scientific">Thermothielavioides terrestris (strain ATCC 38088 / NRRL 8126)</name>
    <name type="common">Thielavia terrestris</name>
    <dbReference type="NCBI Taxonomy" id="578455"/>
    <lineage>
        <taxon>Eukaryota</taxon>
        <taxon>Fungi</taxon>
        <taxon>Dikarya</taxon>
        <taxon>Ascomycota</taxon>
        <taxon>Pezizomycotina</taxon>
        <taxon>Sordariomycetes</taxon>
        <taxon>Sordariomycetidae</taxon>
        <taxon>Sordariales</taxon>
        <taxon>Chaetomiaceae</taxon>
        <taxon>Thermothielavioides</taxon>
        <taxon>Thermothielavioides terrestris</taxon>
    </lineage>
</organism>
<feature type="compositionally biased region" description="Low complexity" evidence="1">
    <location>
        <begin position="192"/>
        <end position="209"/>
    </location>
</feature>
<dbReference type="GeneID" id="11522964"/>
<reference evidence="2 3" key="1">
    <citation type="journal article" date="2011" name="Nat. Biotechnol.">
        <title>Comparative genomic analysis of the thermophilic biomass-degrading fungi Myceliophthora thermophila and Thielavia terrestris.</title>
        <authorList>
            <person name="Berka R.M."/>
            <person name="Grigoriev I.V."/>
            <person name="Otillar R."/>
            <person name="Salamov A."/>
            <person name="Grimwood J."/>
            <person name="Reid I."/>
            <person name="Ishmael N."/>
            <person name="John T."/>
            <person name="Darmond C."/>
            <person name="Moisan M.-C."/>
            <person name="Henrissat B."/>
            <person name="Coutinho P.M."/>
            <person name="Lombard V."/>
            <person name="Natvig D.O."/>
            <person name="Lindquist E."/>
            <person name="Schmutz J."/>
            <person name="Lucas S."/>
            <person name="Harris P."/>
            <person name="Powlowski J."/>
            <person name="Bellemare A."/>
            <person name="Taylor D."/>
            <person name="Butler G."/>
            <person name="de Vries R.P."/>
            <person name="Allijn I.E."/>
            <person name="van den Brink J."/>
            <person name="Ushinsky S."/>
            <person name="Storms R."/>
            <person name="Powell A.J."/>
            <person name="Paulsen I.T."/>
            <person name="Elbourne L.D.H."/>
            <person name="Baker S.E."/>
            <person name="Magnuson J."/>
            <person name="LaBoissiere S."/>
            <person name="Clutterbuck A.J."/>
            <person name="Martinez D."/>
            <person name="Wogulis M."/>
            <person name="de Leon A.L."/>
            <person name="Rey M.W."/>
            <person name="Tsang A."/>
        </authorList>
    </citation>
    <scope>NUCLEOTIDE SEQUENCE [LARGE SCALE GENOMIC DNA]</scope>
    <source>
        <strain evidence="3">ATCC 38088 / NRRL 8126</strain>
    </source>
</reference>
<dbReference type="OrthoDB" id="5206740at2759"/>
<sequence length="717" mass="74455">MSSTSPTSPPKRPRLSLQIKALANGPSGRTSRCLAAAVDVKSPTAFNTLSNVYATAVDRSTPVQENPPTAILGGRPVLRLQTQDVAGNAKDRATPASYRGPYLDTPITAQPISPAVAGEICFPSAAMTATPPLSAQPPEKNGTQVFTFEASTPATAVLDAPRPLPPASQNTKRRTTMPAGSTKLPYTHPRSLRSILRNSPLPPLSSKSPESPRRQSLRLQEKAARRVAYNSPLTQEITTSKYTKSHIDLLAEDSTPTSISPETSSSDDGDNSLDQAMADAPGSDSTRDGGQTPGPFEEMRRRMANMHASTPVARSPTGSGIRKRSSKRREKKRRWVWTIGQDEEGEGESAVTGAAAVPAKKDPAVSVPVLAVPAPRPRTRNQQALAQAQLAKAVAAATQTQVPVLAVPVPPARAAAAPATSAKTATTTPPSPPPKTTAPAPAPAVPRSPPPAPAPPREATPAPAPPPSPPHQPHLRPRQAGDLTPIPSSLLPTRHSTPDSSCSHSVRHLTPEPYSMSSMSMSMNNRLPSMTMEDMFGRGGATAAAAASAADRNGEDDEEAPTPSIESSTAASVCSSSCCCASTAGRDSVFDEHRPRSADAVGGFGSGGGGDVEMSDASSVVVSASEDEGEGCEGQGKGKGYTLSKESRGAGKGLYVRNALRGEAGWERDGEGARDGDGDGDGDVEMDEGTPTMTARPVGDGFGGRGWVPWRDGGAVL</sequence>
<dbReference type="Proteomes" id="UP000008181">
    <property type="component" value="Chromosome 6"/>
</dbReference>
<feature type="compositionally biased region" description="Low complexity" evidence="1">
    <location>
        <begin position="541"/>
        <end position="550"/>
    </location>
</feature>
<dbReference type="HOGENOM" id="CLU_030050_2_0_1"/>
<dbReference type="KEGG" id="ttt:THITE_2123591"/>
<evidence type="ECO:0000313" key="2">
    <source>
        <dbReference type="EMBL" id="AEO71348.1"/>
    </source>
</evidence>
<feature type="compositionally biased region" description="Acidic residues" evidence="1">
    <location>
        <begin position="678"/>
        <end position="688"/>
    </location>
</feature>
<evidence type="ECO:0000313" key="3">
    <source>
        <dbReference type="Proteomes" id="UP000008181"/>
    </source>
</evidence>
<gene>
    <name evidence="2" type="ORF">THITE_2123591</name>
</gene>
<accession>G2RHN6</accession>
<feature type="region of interest" description="Disordered" evidence="1">
    <location>
        <begin position="252"/>
        <end position="361"/>
    </location>
</feature>
<evidence type="ECO:0000256" key="1">
    <source>
        <dbReference type="SAM" id="MobiDB-lite"/>
    </source>
</evidence>
<feature type="region of interest" description="Disordered" evidence="1">
    <location>
        <begin position="661"/>
        <end position="717"/>
    </location>
</feature>
<feature type="region of interest" description="Disordered" evidence="1">
    <location>
        <begin position="416"/>
        <end position="522"/>
    </location>
</feature>
<dbReference type="EMBL" id="CP003014">
    <property type="protein sequence ID" value="AEO71348.1"/>
    <property type="molecule type" value="Genomic_DNA"/>
</dbReference>
<dbReference type="AlphaFoldDB" id="G2RHN6"/>
<feature type="compositionally biased region" description="Basic residues" evidence="1">
    <location>
        <begin position="321"/>
        <end position="335"/>
    </location>
</feature>